<evidence type="ECO:0000259" key="3">
    <source>
        <dbReference type="PROSITE" id="PS50053"/>
    </source>
</evidence>
<organism evidence="4 5">
    <name type="scientific">Calicophoron daubneyi</name>
    <name type="common">Rumen fluke</name>
    <name type="synonym">Paramphistomum daubneyi</name>
    <dbReference type="NCBI Taxonomy" id="300641"/>
    <lineage>
        <taxon>Eukaryota</taxon>
        <taxon>Metazoa</taxon>
        <taxon>Spiralia</taxon>
        <taxon>Lophotrochozoa</taxon>
        <taxon>Platyhelminthes</taxon>
        <taxon>Trematoda</taxon>
        <taxon>Digenea</taxon>
        <taxon>Plagiorchiida</taxon>
        <taxon>Pronocephalata</taxon>
        <taxon>Paramphistomoidea</taxon>
        <taxon>Paramphistomidae</taxon>
        <taxon>Calicophoron</taxon>
    </lineage>
</organism>
<dbReference type="SMART" id="SM00213">
    <property type="entry name" value="UBQ"/>
    <property type="match status" value="1"/>
</dbReference>
<dbReference type="InterPro" id="IPR047154">
    <property type="entry name" value="UBL4A-like"/>
</dbReference>
<dbReference type="GO" id="GO:0071816">
    <property type="term" value="P:tail-anchored membrane protein insertion into ER membrane"/>
    <property type="evidence" value="ECO:0007669"/>
    <property type="project" value="TreeGrafter"/>
</dbReference>
<dbReference type="GO" id="GO:0006620">
    <property type="term" value="P:post-translational protein targeting to endoplasmic reticulum membrane"/>
    <property type="evidence" value="ECO:0007669"/>
    <property type="project" value="InterPro"/>
</dbReference>
<feature type="domain" description="Ubiquitin-like" evidence="3">
    <location>
        <begin position="1"/>
        <end position="88"/>
    </location>
</feature>
<keyword evidence="2" id="KW-0963">Cytoplasm</keyword>
<evidence type="ECO:0000313" key="4">
    <source>
        <dbReference type="EMBL" id="CAL5139065.1"/>
    </source>
</evidence>
<reference evidence="4" key="1">
    <citation type="submission" date="2024-06" db="EMBL/GenBank/DDBJ databases">
        <authorList>
            <person name="Liu X."/>
            <person name="Lenzi L."/>
            <person name="Haldenby T S."/>
            <person name="Uol C."/>
        </authorList>
    </citation>
    <scope>NUCLEOTIDE SEQUENCE</scope>
</reference>
<evidence type="ECO:0000256" key="1">
    <source>
        <dbReference type="ARBA" id="ARBA00004514"/>
    </source>
</evidence>
<sequence length="143" mass="16143">MIVKVKPLTRPEHRLEVSVCPHLALFQISDTASISELSKAVCDAFGVDADCQRLVFKGCPLLDKSKTLKQYKIADGDKITLVIKASARPSFETLLRKHLQAEYSEKDVDEIVGKFMHILTTRINSMSLNDIERLAEVWLKSEK</sequence>
<dbReference type="InterPro" id="IPR000626">
    <property type="entry name" value="Ubiquitin-like_dom"/>
</dbReference>
<protein>
    <recommendedName>
        <fullName evidence="3">Ubiquitin-like domain-containing protein</fullName>
    </recommendedName>
</protein>
<dbReference type="Proteomes" id="UP001497525">
    <property type="component" value="Unassembled WGS sequence"/>
</dbReference>
<dbReference type="GO" id="GO:0051087">
    <property type="term" value="F:protein-folding chaperone binding"/>
    <property type="evidence" value="ECO:0007669"/>
    <property type="project" value="TreeGrafter"/>
</dbReference>
<comment type="caution">
    <text evidence="4">The sequence shown here is derived from an EMBL/GenBank/DDBJ whole genome shotgun (WGS) entry which is preliminary data.</text>
</comment>
<dbReference type="PANTHER" id="PTHR46555">
    <property type="entry name" value="UBIQUITIN-LIKE PROTEIN 4A"/>
    <property type="match status" value="1"/>
</dbReference>
<name>A0AAV2TRZ9_CALDB</name>
<comment type="subcellular location">
    <subcellularLocation>
        <location evidence="1">Cytoplasm</location>
        <location evidence="1">Cytosol</location>
    </subcellularLocation>
</comment>
<dbReference type="CDD" id="cd17039">
    <property type="entry name" value="Ubl_ubiquitin_like"/>
    <property type="match status" value="1"/>
</dbReference>
<dbReference type="PROSITE" id="PS50053">
    <property type="entry name" value="UBIQUITIN_2"/>
    <property type="match status" value="1"/>
</dbReference>
<gene>
    <name evidence="4" type="ORF">CDAUBV1_LOCUS14113</name>
</gene>
<dbReference type="Gene3D" id="3.10.20.90">
    <property type="entry name" value="Phosphatidylinositol 3-kinase Catalytic Subunit, Chain A, domain 1"/>
    <property type="match status" value="1"/>
</dbReference>
<accession>A0AAV2TRZ9</accession>
<evidence type="ECO:0000313" key="5">
    <source>
        <dbReference type="Proteomes" id="UP001497525"/>
    </source>
</evidence>
<evidence type="ECO:0000256" key="2">
    <source>
        <dbReference type="ARBA" id="ARBA00022490"/>
    </source>
</evidence>
<dbReference type="PANTHER" id="PTHR46555:SF1">
    <property type="entry name" value="UBIQUITIN-LIKE PROTEIN 4A"/>
    <property type="match status" value="1"/>
</dbReference>
<dbReference type="GO" id="GO:0071818">
    <property type="term" value="C:BAT3 complex"/>
    <property type="evidence" value="ECO:0007669"/>
    <property type="project" value="TreeGrafter"/>
</dbReference>
<dbReference type="InterPro" id="IPR029071">
    <property type="entry name" value="Ubiquitin-like_domsf"/>
</dbReference>
<dbReference type="SUPFAM" id="SSF54236">
    <property type="entry name" value="Ubiquitin-like"/>
    <property type="match status" value="1"/>
</dbReference>
<dbReference type="EMBL" id="CAXLJL010000589">
    <property type="protein sequence ID" value="CAL5139065.1"/>
    <property type="molecule type" value="Genomic_DNA"/>
</dbReference>
<dbReference type="AlphaFoldDB" id="A0AAV2TRZ9"/>
<dbReference type="Pfam" id="PF00240">
    <property type="entry name" value="ubiquitin"/>
    <property type="match status" value="1"/>
</dbReference>
<proteinExistence type="predicted"/>